<comment type="caution">
    <text evidence="2">The sequence shown here is derived from an EMBL/GenBank/DDBJ whole genome shotgun (WGS) entry which is preliminary data.</text>
</comment>
<feature type="transmembrane region" description="Helical" evidence="1">
    <location>
        <begin position="39"/>
        <end position="60"/>
    </location>
</feature>
<evidence type="ECO:0000313" key="2">
    <source>
        <dbReference type="EMBL" id="PJA46989.1"/>
    </source>
</evidence>
<gene>
    <name evidence="2" type="ORF">CO173_00630</name>
</gene>
<reference evidence="3" key="1">
    <citation type="submission" date="2017-09" db="EMBL/GenBank/DDBJ databases">
        <title>Depth-based differentiation of microbial function through sediment-hosted aquifers and enrichment of novel symbionts in the deep terrestrial subsurface.</title>
        <authorList>
            <person name="Probst A.J."/>
            <person name="Ladd B."/>
            <person name="Jarett J.K."/>
            <person name="Geller-Mcgrath D.E."/>
            <person name="Sieber C.M.K."/>
            <person name="Emerson J.B."/>
            <person name="Anantharaman K."/>
            <person name="Thomas B.C."/>
            <person name="Malmstrom R."/>
            <person name="Stieglmeier M."/>
            <person name="Klingl A."/>
            <person name="Woyke T."/>
            <person name="Ryan C.M."/>
            <person name="Banfield J.F."/>
        </authorList>
    </citation>
    <scope>NUCLEOTIDE SEQUENCE [LARGE SCALE GENOMIC DNA]</scope>
</reference>
<accession>A0A2M7XGK9</accession>
<name>A0A2M7XGK9_9BACT</name>
<evidence type="ECO:0000313" key="3">
    <source>
        <dbReference type="Proteomes" id="UP000231263"/>
    </source>
</evidence>
<protein>
    <submittedName>
        <fullName evidence="2">Ribonuclease G</fullName>
    </submittedName>
</protein>
<dbReference type="EMBL" id="PFWT01000005">
    <property type="protein sequence ID" value="PJA46989.1"/>
    <property type="molecule type" value="Genomic_DNA"/>
</dbReference>
<feature type="transmembrane region" description="Helical" evidence="1">
    <location>
        <begin position="87"/>
        <end position="107"/>
    </location>
</feature>
<dbReference type="Proteomes" id="UP000231263">
    <property type="component" value="Unassembled WGS sequence"/>
</dbReference>
<sequence length="108" mass="12528">MKYDERSGKGEASIIPNEIKGWNWGAAGLTWIWGVPHGVWISLLVLIPFVNIIMWIFLGLKGNEWAWKKQQWESVEKFISYQNKWKPWGIAFFILGILGLLFIMFGGE</sequence>
<keyword evidence="1" id="KW-0812">Transmembrane</keyword>
<dbReference type="AlphaFoldDB" id="A0A2M7XGK9"/>
<organism evidence="2 3">
    <name type="scientific">Candidatus Uhrbacteria bacterium CG_4_9_14_3_um_filter_41_35</name>
    <dbReference type="NCBI Taxonomy" id="1975034"/>
    <lineage>
        <taxon>Bacteria</taxon>
        <taxon>Candidatus Uhriibacteriota</taxon>
    </lineage>
</organism>
<keyword evidence="1" id="KW-1133">Transmembrane helix</keyword>
<proteinExistence type="predicted"/>
<evidence type="ECO:0000256" key="1">
    <source>
        <dbReference type="SAM" id="Phobius"/>
    </source>
</evidence>
<keyword evidence="1" id="KW-0472">Membrane</keyword>